<evidence type="ECO:0000313" key="2">
    <source>
        <dbReference type="Proteomes" id="UP000030645"/>
    </source>
</evidence>
<keyword evidence="2" id="KW-1185">Reference proteome</keyword>
<gene>
    <name evidence="1" type="ORF">L484_008899</name>
</gene>
<evidence type="ECO:0000313" key="1">
    <source>
        <dbReference type="EMBL" id="EXB67882.1"/>
    </source>
</evidence>
<reference evidence="2" key="1">
    <citation type="submission" date="2013-01" db="EMBL/GenBank/DDBJ databases">
        <title>Draft Genome Sequence of a Mulberry Tree, Morus notabilis C.K. Schneid.</title>
        <authorList>
            <person name="He N."/>
            <person name="Zhao S."/>
        </authorList>
    </citation>
    <scope>NUCLEOTIDE SEQUENCE</scope>
</reference>
<sequence length="65" mass="6585">MQVKAWKAAEDGGTMTWGRMTTPLGNVVVGGRPAKGAGALVGEVDEDTNLTMGNAMGNGGGRISH</sequence>
<dbReference type="EMBL" id="KE344568">
    <property type="protein sequence ID" value="EXB67882.1"/>
    <property type="molecule type" value="Genomic_DNA"/>
</dbReference>
<accession>W9R4G7</accession>
<proteinExistence type="predicted"/>
<name>W9R4G7_9ROSA</name>
<dbReference type="Proteomes" id="UP000030645">
    <property type="component" value="Unassembled WGS sequence"/>
</dbReference>
<protein>
    <submittedName>
        <fullName evidence="1">Uncharacterized protein</fullName>
    </submittedName>
</protein>
<dbReference type="AlphaFoldDB" id="W9R4G7"/>
<organism evidence="1 2">
    <name type="scientific">Morus notabilis</name>
    <dbReference type="NCBI Taxonomy" id="981085"/>
    <lineage>
        <taxon>Eukaryota</taxon>
        <taxon>Viridiplantae</taxon>
        <taxon>Streptophyta</taxon>
        <taxon>Embryophyta</taxon>
        <taxon>Tracheophyta</taxon>
        <taxon>Spermatophyta</taxon>
        <taxon>Magnoliopsida</taxon>
        <taxon>eudicotyledons</taxon>
        <taxon>Gunneridae</taxon>
        <taxon>Pentapetalae</taxon>
        <taxon>rosids</taxon>
        <taxon>fabids</taxon>
        <taxon>Rosales</taxon>
        <taxon>Moraceae</taxon>
        <taxon>Moreae</taxon>
        <taxon>Morus</taxon>
    </lineage>
</organism>